<dbReference type="GO" id="GO:0004879">
    <property type="term" value="F:nuclear receptor activity"/>
    <property type="evidence" value="ECO:0007669"/>
    <property type="project" value="InterPro"/>
</dbReference>
<evidence type="ECO:0000256" key="4">
    <source>
        <dbReference type="ARBA" id="ARBA00022771"/>
    </source>
</evidence>
<keyword evidence="6 12" id="KW-0805">Transcription regulation</keyword>
<dbReference type="InterPro" id="IPR000536">
    <property type="entry name" value="Nucl_hrmn_rcpt_lig-bd"/>
</dbReference>
<evidence type="ECO:0000256" key="2">
    <source>
        <dbReference type="ARBA" id="ARBA00022473"/>
    </source>
</evidence>
<dbReference type="PANTHER" id="PTHR45805">
    <property type="entry name" value="NUCLEAR HORMONE RECEPTOR HR3-RELATED"/>
    <property type="match status" value="1"/>
</dbReference>
<dbReference type="Gene3D" id="3.30.50.10">
    <property type="entry name" value="Erythroid Transcription Factor GATA-1, subunit A"/>
    <property type="match status" value="1"/>
</dbReference>
<feature type="signal peptide" evidence="14">
    <location>
        <begin position="1"/>
        <end position="20"/>
    </location>
</feature>
<dbReference type="AlphaFoldDB" id="A0A8C4S0M5"/>
<evidence type="ECO:0000256" key="11">
    <source>
        <dbReference type="ARBA" id="ARBA00059049"/>
    </source>
</evidence>
<dbReference type="SUPFAM" id="SSF48508">
    <property type="entry name" value="Nuclear receptor ligand-binding domain"/>
    <property type="match status" value="1"/>
</dbReference>
<dbReference type="PROSITE" id="PS51843">
    <property type="entry name" value="NR_LBD"/>
    <property type="match status" value="1"/>
</dbReference>
<evidence type="ECO:0000256" key="5">
    <source>
        <dbReference type="ARBA" id="ARBA00022833"/>
    </source>
</evidence>
<dbReference type="Pfam" id="PF00104">
    <property type="entry name" value="Hormone_recep"/>
    <property type="match status" value="1"/>
</dbReference>
<keyword evidence="18" id="KW-1185">Reference proteome</keyword>
<dbReference type="PRINTS" id="PR00398">
    <property type="entry name" value="STRDHORMONER"/>
</dbReference>
<feature type="compositionally biased region" description="Polar residues" evidence="13">
    <location>
        <begin position="146"/>
        <end position="157"/>
    </location>
</feature>
<organism evidence="17 18">
    <name type="scientific">Erpetoichthys calabaricus</name>
    <name type="common">Rope fish</name>
    <name type="synonym">Calamoichthys calabaricus</name>
    <dbReference type="NCBI Taxonomy" id="27687"/>
    <lineage>
        <taxon>Eukaryota</taxon>
        <taxon>Metazoa</taxon>
        <taxon>Chordata</taxon>
        <taxon>Craniata</taxon>
        <taxon>Vertebrata</taxon>
        <taxon>Euteleostomi</taxon>
        <taxon>Actinopterygii</taxon>
        <taxon>Polypteriformes</taxon>
        <taxon>Polypteridae</taxon>
        <taxon>Erpetoichthys</taxon>
    </lineage>
</organism>
<reference evidence="17" key="2">
    <citation type="submission" date="2025-08" db="UniProtKB">
        <authorList>
            <consortium name="Ensembl"/>
        </authorList>
    </citation>
    <scope>IDENTIFICATION</scope>
</reference>
<dbReference type="PRINTS" id="PR00047">
    <property type="entry name" value="STROIDFINGER"/>
</dbReference>
<reference evidence="17" key="3">
    <citation type="submission" date="2025-09" db="UniProtKB">
        <authorList>
            <consortium name="Ensembl"/>
        </authorList>
    </citation>
    <scope>IDENTIFICATION</scope>
</reference>
<comment type="similarity">
    <text evidence="12">Belongs to the nuclear hormone receptor family.</text>
</comment>
<evidence type="ECO:0000256" key="7">
    <source>
        <dbReference type="ARBA" id="ARBA00023125"/>
    </source>
</evidence>
<evidence type="ECO:0000256" key="6">
    <source>
        <dbReference type="ARBA" id="ARBA00023015"/>
    </source>
</evidence>
<evidence type="ECO:0000256" key="10">
    <source>
        <dbReference type="ARBA" id="ARBA00023242"/>
    </source>
</evidence>
<dbReference type="PANTHER" id="PTHR45805:SF11">
    <property type="entry name" value="NUCLEAR RECEPTOR ROR-ALPHA"/>
    <property type="match status" value="1"/>
</dbReference>
<dbReference type="GO" id="GO:0000978">
    <property type="term" value="F:RNA polymerase II cis-regulatory region sequence-specific DNA binding"/>
    <property type="evidence" value="ECO:0007669"/>
    <property type="project" value="TreeGrafter"/>
</dbReference>
<feature type="domain" description="NR LBD" evidence="16">
    <location>
        <begin position="187"/>
        <end position="425"/>
    </location>
</feature>
<dbReference type="SUPFAM" id="SSF57716">
    <property type="entry name" value="Glucocorticoid receptor-like (DNA-binding domain)"/>
    <property type="match status" value="1"/>
</dbReference>
<evidence type="ECO:0000256" key="12">
    <source>
        <dbReference type="RuleBase" id="RU004334"/>
    </source>
</evidence>
<dbReference type="InterPro" id="IPR001628">
    <property type="entry name" value="Znf_hrmn_rcpt"/>
</dbReference>
<comment type="subcellular location">
    <subcellularLocation>
        <location evidence="1 12">Nucleus</location>
    </subcellularLocation>
</comment>
<keyword evidence="2" id="KW-0217">Developmental protein</keyword>
<dbReference type="Proteomes" id="UP000694620">
    <property type="component" value="Chromosome 2"/>
</dbReference>
<reference evidence="17" key="1">
    <citation type="submission" date="2021-06" db="EMBL/GenBank/DDBJ databases">
        <authorList>
            <consortium name="Wellcome Sanger Institute Data Sharing"/>
        </authorList>
    </citation>
    <scope>NUCLEOTIDE SEQUENCE [LARGE SCALE GENOMIC DNA]</scope>
</reference>
<comment type="function">
    <text evidence="11">Nuclear receptor that binds DNA as a monomer to ROR response elements (RORE). Required for proper cerebellum development.</text>
</comment>
<dbReference type="FunFam" id="3.30.50.10:FF:000003">
    <property type="entry name" value="Nuclear orphan receptor ROR-beta"/>
    <property type="match status" value="1"/>
</dbReference>
<keyword evidence="5 12" id="KW-0862">Zinc</keyword>
<dbReference type="CDD" id="cd06968">
    <property type="entry name" value="NR_DBD_ROR"/>
    <property type="match status" value="1"/>
</dbReference>
<evidence type="ECO:0000313" key="17">
    <source>
        <dbReference type="Ensembl" id="ENSECRP00000009799.1"/>
    </source>
</evidence>
<evidence type="ECO:0000313" key="18">
    <source>
        <dbReference type="Proteomes" id="UP000694620"/>
    </source>
</evidence>
<dbReference type="InterPro" id="IPR003079">
    <property type="entry name" value="ROR_rcpt"/>
</dbReference>
<dbReference type="PROSITE" id="PS51030">
    <property type="entry name" value="NUCLEAR_REC_DBD_2"/>
    <property type="match status" value="1"/>
</dbReference>
<dbReference type="InterPro" id="IPR013088">
    <property type="entry name" value="Znf_NHR/GATA"/>
</dbReference>
<dbReference type="FunFam" id="1.10.565.10:FF:000005">
    <property type="entry name" value="Nuclear orphan receptor ROR-beta"/>
    <property type="match status" value="1"/>
</dbReference>
<dbReference type="PROSITE" id="PS00031">
    <property type="entry name" value="NUCLEAR_REC_DBD_1"/>
    <property type="match status" value="1"/>
</dbReference>
<dbReference type="Gene3D" id="1.10.565.10">
    <property type="entry name" value="Retinoid X Receptor"/>
    <property type="match status" value="1"/>
</dbReference>
<dbReference type="Ensembl" id="ENSECRT00000009964.1">
    <property type="protein sequence ID" value="ENSECRP00000009799.1"/>
    <property type="gene ID" value="ENSECRG00000006568.1"/>
</dbReference>
<evidence type="ECO:0000256" key="1">
    <source>
        <dbReference type="ARBA" id="ARBA00004123"/>
    </source>
</evidence>
<feature type="domain" description="Nuclear receptor" evidence="15">
    <location>
        <begin position="17"/>
        <end position="92"/>
    </location>
</feature>
<dbReference type="PRINTS" id="PR01293">
    <property type="entry name" value="RORNUCRECPTR"/>
</dbReference>
<keyword evidence="3 12" id="KW-0479">Metal-binding</keyword>
<gene>
    <name evidence="17" type="primary">LOC114646733</name>
</gene>
<keyword evidence="10 12" id="KW-0539">Nucleus</keyword>
<dbReference type="InterPro" id="IPR001723">
    <property type="entry name" value="Nuclear_hrmn_rcpt"/>
</dbReference>
<feature type="region of interest" description="Disordered" evidence="13">
    <location>
        <begin position="104"/>
        <end position="160"/>
    </location>
</feature>
<evidence type="ECO:0000256" key="13">
    <source>
        <dbReference type="SAM" id="MobiDB-lite"/>
    </source>
</evidence>
<feature type="chain" id="PRO_5034715819" evidence="14">
    <location>
        <begin position="21"/>
        <end position="437"/>
    </location>
</feature>
<proteinExistence type="inferred from homology"/>
<keyword evidence="7 12" id="KW-0238">DNA-binding</keyword>
<dbReference type="InterPro" id="IPR044101">
    <property type="entry name" value="NR_DBD_ROR"/>
</dbReference>
<keyword evidence="9 12" id="KW-0675">Receptor</keyword>
<protein>
    <submittedName>
        <fullName evidence="17">Nuclear receptor ROR-alpha A-like</fullName>
    </submittedName>
</protein>
<keyword evidence="8 12" id="KW-0804">Transcription</keyword>
<feature type="compositionally biased region" description="Basic and acidic residues" evidence="13">
    <location>
        <begin position="130"/>
        <end position="142"/>
    </location>
</feature>
<evidence type="ECO:0000259" key="15">
    <source>
        <dbReference type="PROSITE" id="PS51030"/>
    </source>
</evidence>
<accession>A0A8C4S0M5</accession>
<keyword evidence="14" id="KW-0732">Signal</keyword>
<dbReference type="SMART" id="SM00430">
    <property type="entry name" value="HOLI"/>
    <property type="match status" value="1"/>
</dbReference>
<dbReference type="InterPro" id="IPR035500">
    <property type="entry name" value="NHR-like_dom_sf"/>
</dbReference>
<dbReference type="CDD" id="cd06939">
    <property type="entry name" value="NR_LBD_ROR_like"/>
    <property type="match status" value="1"/>
</dbReference>
<name>A0A8C4S0M5_ERPCA</name>
<dbReference type="GO" id="GO:0008270">
    <property type="term" value="F:zinc ion binding"/>
    <property type="evidence" value="ECO:0007669"/>
    <property type="project" value="UniProtKB-KW"/>
</dbReference>
<keyword evidence="4 12" id="KW-0863">Zinc-finger</keyword>
<dbReference type="SMART" id="SM00399">
    <property type="entry name" value="ZnF_C4"/>
    <property type="match status" value="1"/>
</dbReference>
<evidence type="ECO:0000256" key="3">
    <source>
        <dbReference type="ARBA" id="ARBA00022723"/>
    </source>
</evidence>
<evidence type="ECO:0000256" key="14">
    <source>
        <dbReference type="SAM" id="SignalP"/>
    </source>
</evidence>
<dbReference type="GO" id="GO:0005634">
    <property type="term" value="C:nucleus"/>
    <property type="evidence" value="ECO:0007669"/>
    <property type="project" value="UniProtKB-SubCell"/>
</dbReference>
<dbReference type="GeneTree" id="ENSGT00940000157387"/>
<evidence type="ECO:0000256" key="9">
    <source>
        <dbReference type="ARBA" id="ARBA00023170"/>
    </source>
</evidence>
<evidence type="ECO:0000259" key="16">
    <source>
        <dbReference type="PROSITE" id="PS51843"/>
    </source>
</evidence>
<evidence type="ECO:0000256" key="8">
    <source>
        <dbReference type="ARBA" id="ARBA00023163"/>
    </source>
</evidence>
<sequence length="437" mass="50466">ILPLLTCIFVFAAQIEVIPCKICGDKSSGVHYGVITCEGCKGFFRRSQQSSVSYSCSRQKNCQIDRTSRNRCQHCRLQKCVALGMSRDAVKFGRMSKRQRDSLFAEVEKHKQQQKQQQHQHSPGEAEALFPKEGKGKTEGIRNRYCPSQTRQPSPDQSGLDMKEIRLPSVVDFYISSPEQPNTMELEINKLTANIFKSHRETCQFRVEELQALQWKQFTREEVMVYQCKSIEEMWERCACRLTDAIQYVVEFAKRIDGFMEFCQNDQIVLLKAGSLEVVLVRMSRAFNQENNTVFFEGKYAGTEIFKSLGCMDLVTSMFDFAKSLCTLHLSEEEVALFTALVLINSGNNSWLQEKAKVERLHTHVDMAFKRILLRNRRDGLLSKLFQKMAVLKLLCAQHIEKLRAFRQLYPLIVHSLFPPLYKELFTCDTDLQTVIE</sequence>
<dbReference type="Pfam" id="PF00105">
    <property type="entry name" value="zf-C4"/>
    <property type="match status" value="1"/>
</dbReference>